<reference evidence="3" key="1">
    <citation type="journal article" date="2019" name="Int. J. Syst. Evol. Microbiol.">
        <title>The Global Catalogue of Microorganisms (GCM) 10K type strain sequencing project: providing services to taxonomists for standard genome sequencing and annotation.</title>
        <authorList>
            <consortium name="The Broad Institute Genomics Platform"/>
            <consortium name="The Broad Institute Genome Sequencing Center for Infectious Disease"/>
            <person name="Wu L."/>
            <person name="Ma J."/>
        </authorList>
    </citation>
    <scope>NUCLEOTIDE SEQUENCE [LARGE SCALE GENOMIC DNA]</scope>
    <source>
        <strain evidence="3">NBRC 113072</strain>
    </source>
</reference>
<dbReference type="EMBL" id="BSUO01000001">
    <property type="protein sequence ID" value="GMA41650.1"/>
    <property type="molecule type" value="Genomic_DNA"/>
</dbReference>
<gene>
    <name evidence="2" type="ORF">GCM10025883_36950</name>
</gene>
<dbReference type="Proteomes" id="UP001157126">
    <property type="component" value="Unassembled WGS sequence"/>
</dbReference>
<keyword evidence="3" id="KW-1185">Reference proteome</keyword>
<organism evidence="2 3">
    <name type="scientific">Mobilicoccus caccae</name>
    <dbReference type="NCBI Taxonomy" id="1859295"/>
    <lineage>
        <taxon>Bacteria</taxon>
        <taxon>Bacillati</taxon>
        <taxon>Actinomycetota</taxon>
        <taxon>Actinomycetes</taxon>
        <taxon>Micrococcales</taxon>
        <taxon>Dermatophilaceae</taxon>
        <taxon>Mobilicoccus</taxon>
    </lineage>
</organism>
<feature type="region of interest" description="Disordered" evidence="1">
    <location>
        <begin position="1"/>
        <end position="39"/>
    </location>
</feature>
<proteinExistence type="predicted"/>
<sequence length="163" mass="17588">MRQLGHRATGRIGVEQRNTQRSRGGHRVGGVLGAEFGGDDRTDRFAEVILERAQGAERLGGDAGRQRQEVAVGRQRAGDVRAGGPDVVVEVLEVHEPHDPARREVAPHRLPSTGQRPTTPGTPDRAPDEDVVDLHRRQRAHHPADTPTCSSASRRPTAAFSGG</sequence>
<feature type="compositionally biased region" description="Basic and acidic residues" evidence="1">
    <location>
        <begin position="125"/>
        <end position="135"/>
    </location>
</feature>
<protein>
    <submittedName>
        <fullName evidence="2">Uncharacterized protein</fullName>
    </submittedName>
</protein>
<feature type="region of interest" description="Disordered" evidence="1">
    <location>
        <begin position="56"/>
        <end position="80"/>
    </location>
</feature>
<comment type="caution">
    <text evidence="2">The sequence shown here is derived from an EMBL/GenBank/DDBJ whole genome shotgun (WGS) entry which is preliminary data.</text>
</comment>
<evidence type="ECO:0000313" key="3">
    <source>
        <dbReference type="Proteomes" id="UP001157126"/>
    </source>
</evidence>
<feature type="compositionally biased region" description="Polar residues" evidence="1">
    <location>
        <begin position="112"/>
        <end position="121"/>
    </location>
</feature>
<evidence type="ECO:0000256" key="1">
    <source>
        <dbReference type="SAM" id="MobiDB-lite"/>
    </source>
</evidence>
<feature type="compositionally biased region" description="Basic and acidic residues" evidence="1">
    <location>
        <begin position="95"/>
        <end position="107"/>
    </location>
</feature>
<name>A0ABQ6IUQ1_9MICO</name>
<feature type="compositionally biased region" description="Gly residues" evidence="1">
    <location>
        <begin position="27"/>
        <end position="36"/>
    </location>
</feature>
<evidence type="ECO:0000313" key="2">
    <source>
        <dbReference type="EMBL" id="GMA41650.1"/>
    </source>
</evidence>
<accession>A0ABQ6IUQ1</accession>
<feature type="region of interest" description="Disordered" evidence="1">
    <location>
        <begin position="95"/>
        <end position="163"/>
    </location>
</feature>